<sequence length="320" mass="36879">MEVVHSESLWISKLAENCNLEKFKGYSEYDVEKEGIVGFQGISKLKVKVLCETLLTCGKEFSVQDTSVAAGKKWTEVHNAVVTIKDKMATQRVGYAMTGFRLPISTFRKLNAWFGLWEKFPSNKLYPAWSRSLFCSCQASTVNYRRCFIFSPVRLSALRLSPEYISALSLRNKSSKSSKRSRQSVQEEEEEEDEDESSLEDEFENDPYVVKDYKDLEKVVQSLRYDVILKAGLDMARNKVEDAFYNNELRLNGEKLWKKSRTVKLGDTLDLIIGEDKETGTAVVMRVVLKKLSDKTESEKYKVILRRWKNLKVPKQDVLK</sequence>
<evidence type="ECO:0000313" key="3">
    <source>
        <dbReference type="EMBL" id="TRZ22960.1"/>
    </source>
</evidence>
<comment type="caution">
    <text evidence="3">The sequence shown here is derived from an EMBL/GenBank/DDBJ whole genome shotgun (WGS) entry which is preliminary data.</text>
</comment>
<name>A0A8K1GT61_9PASS</name>
<dbReference type="Proteomes" id="UP000796761">
    <property type="component" value="Unassembled WGS sequence"/>
</dbReference>
<evidence type="ECO:0000256" key="1">
    <source>
        <dbReference type="SAM" id="MobiDB-lite"/>
    </source>
</evidence>
<gene>
    <name evidence="3" type="ORF">HGM15179_004160</name>
</gene>
<dbReference type="PANTHER" id="PTHR13633">
    <property type="entry name" value="MITOCHONDRIAL TRANSCRIPTION RESCUE FACTOR 1"/>
    <property type="match status" value="1"/>
</dbReference>
<feature type="region of interest" description="Disordered" evidence="1">
    <location>
        <begin position="177"/>
        <end position="202"/>
    </location>
</feature>
<dbReference type="GO" id="GO:1903108">
    <property type="term" value="P:regulation of mitochondrial transcription"/>
    <property type="evidence" value="ECO:0007669"/>
    <property type="project" value="TreeGrafter"/>
</dbReference>
<feature type="compositionally biased region" description="Acidic residues" evidence="1">
    <location>
        <begin position="186"/>
        <end position="202"/>
    </location>
</feature>
<feature type="domain" description="Mitochondrial transcription rescue factor 1 C-terminal" evidence="2">
    <location>
        <begin position="214"/>
        <end position="315"/>
    </location>
</feature>
<evidence type="ECO:0000259" key="2">
    <source>
        <dbReference type="Pfam" id="PF25818"/>
    </source>
</evidence>
<protein>
    <recommendedName>
        <fullName evidence="2">Mitochondrial transcription rescue factor 1 C-terminal domain-containing protein</fullName>
    </recommendedName>
</protein>
<dbReference type="GO" id="GO:0005739">
    <property type="term" value="C:mitochondrion"/>
    <property type="evidence" value="ECO:0007669"/>
    <property type="project" value="TreeGrafter"/>
</dbReference>
<reference evidence="3" key="1">
    <citation type="submission" date="2019-04" db="EMBL/GenBank/DDBJ databases">
        <title>Genome assembly of Zosterops borbonicus 15179.</title>
        <authorList>
            <person name="Leroy T."/>
            <person name="Anselmetti Y."/>
            <person name="Tilak M.-K."/>
            <person name="Nabholz B."/>
        </authorList>
    </citation>
    <scope>NUCLEOTIDE SEQUENCE</scope>
    <source>
        <strain evidence="3">HGM_15179</strain>
        <tissue evidence="3">Muscle</tissue>
    </source>
</reference>
<organism evidence="3 4">
    <name type="scientific">Zosterops borbonicus</name>
    <dbReference type="NCBI Taxonomy" id="364589"/>
    <lineage>
        <taxon>Eukaryota</taxon>
        <taxon>Metazoa</taxon>
        <taxon>Chordata</taxon>
        <taxon>Craniata</taxon>
        <taxon>Vertebrata</taxon>
        <taxon>Euteleostomi</taxon>
        <taxon>Archelosauria</taxon>
        <taxon>Archosauria</taxon>
        <taxon>Dinosauria</taxon>
        <taxon>Saurischia</taxon>
        <taxon>Theropoda</taxon>
        <taxon>Coelurosauria</taxon>
        <taxon>Aves</taxon>
        <taxon>Neognathae</taxon>
        <taxon>Neoaves</taxon>
        <taxon>Telluraves</taxon>
        <taxon>Australaves</taxon>
        <taxon>Passeriformes</taxon>
        <taxon>Sylvioidea</taxon>
        <taxon>Zosteropidae</taxon>
        <taxon>Zosterops</taxon>
    </lineage>
</organism>
<dbReference type="OrthoDB" id="4150at2759"/>
<dbReference type="PANTHER" id="PTHR13633:SF3">
    <property type="entry name" value="MITOCHONDRIAL TRANSCRIPTION RESCUE FACTOR 1"/>
    <property type="match status" value="1"/>
</dbReference>
<dbReference type="InterPro" id="IPR057896">
    <property type="entry name" value="MTRES1_C"/>
</dbReference>
<dbReference type="GO" id="GO:0003723">
    <property type="term" value="F:RNA binding"/>
    <property type="evidence" value="ECO:0007669"/>
    <property type="project" value="TreeGrafter"/>
</dbReference>
<accession>A0A8K1GT61</accession>
<dbReference type="EMBL" id="SWJQ01000085">
    <property type="protein sequence ID" value="TRZ22960.1"/>
    <property type="molecule type" value="Genomic_DNA"/>
</dbReference>
<evidence type="ECO:0000313" key="4">
    <source>
        <dbReference type="Proteomes" id="UP000796761"/>
    </source>
</evidence>
<dbReference type="Pfam" id="PF25818">
    <property type="entry name" value="MTRES1_C"/>
    <property type="match status" value="1"/>
</dbReference>
<proteinExistence type="predicted"/>
<dbReference type="AlphaFoldDB" id="A0A8K1GT61"/>
<keyword evidence="4" id="KW-1185">Reference proteome</keyword>